<accession>A0A0M3HT52</accession>
<feature type="compositionally biased region" description="Low complexity" evidence="1">
    <location>
        <begin position="20"/>
        <end position="33"/>
    </location>
</feature>
<keyword evidence="2" id="KW-1185">Reference proteome</keyword>
<protein>
    <submittedName>
        <fullName evidence="3">Uncharacterized protein</fullName>
    </submittedName>
</protein>
<feature type="compositionally biased region" description="Basic residues" evidence="1">
    <location>
        <begin position="1"/>
        <end position="12"/>
    </location>
</feature>
<evidence type="ECO:0000313" key="3">
    <source>
        <dbReference type="WBParaSite" id="ALUE_0000577401-mRNA-1"/>
    </source>
</evidence>
<dbReference type="Proteomes" id="UP000036681">
    <property type="component" value="Unplaced"/>
</dbReference>
<reference evidence="3" key="1">
    <citation type="submission" date="2017-02" db="UniProtKB">
        <authorList>
            <consortium name="WormBaseParasite"/>
        </authorList>
    </citation>
    <scope>IDENTIFICATION</scope>
</reference>
<feature type="compositionally biased region" description="Polar residues" evidence="1">
    <location>
        <begin position="34"/>
        <end position="52"/>
    </location>
</feature>
<feature type="region of interest" description="Disordered" evidence="1">
    <location>
        <begin position="74"/>
        <end position="97"/>
    </location>
</feature>
<evidence type="ECO:0000256" key="1">
    <source>
        <dbReference type="SAM" id="MobiDB-lite"/>
    </source>
</evidence>
<dbReference type="WBParaSite" id="ALUE_0000577401-mRNA-1">
    <property type="protein sequence ID" value="ALUE_0000577401-mRNA-1"/>
    <property type="gene ID" value="ALUE_0000577401"/>
</dbReference>
<evidence type="ECO:0000313" key="2">
    <source>
        <dbReference type="Proteomes" id="UP000036681"/>
    </source>
</evidence>
<feature type="region of interest" description="Disordered" evidence="1">
    <location>
        <begin position="1"/>
        <end position="52"/>
    </location>
</feature>
<organism evidence="2 3">
    <name type="scientific">Ascaris lumbricoides</name>
    <name type="common">Giant roundworm</name>
    <dbReference type="NCBI Taxonomy" id="6252"/>
    <lineage>
        <taxon>Eukaryota</taxon>
        <taxon>Metazoa</taxon>
        <taxon>Ecdysozoa</taxon>
        <taxon>Nematoda</taxon>
        <taxon>Chromadorea</taxon>
        <taxon>Rhabditida</taxon>
        <taxon>Spirurina</taxon>
        <taxon>Ascaridomorpha</taxon>
        <taxon>Ascaridoidea</taxon>
        <taxon>Ascarididae</taxon>
        <taxon>Ascaris</taxon>
    </lineage>
</organism>
<sequence length="97" mass="10544">MIRGRSFTHRVGNRLAPMQDPVTDPSSTPSTSTLNEQSPPTSATAESISSKSEYGTIVLSEKVAPRVAWKHVHLPPRPGTARVNNVRRTHNERGSAS</sequence>
<proteinExistence type="predicted"/>
<dbReference type="AlphaFoldDB" id="A0A0M3HT52"/>
<name>A0A0M3HT52_ASCLU</name>